<gene>
    <name evidence="1" type="ORF">A3A94_01855</name>
</gene>
<protein>
    <recommendedName>
        <fullName evidence="3">AbiEi antitoxin C-terminal domain-containing protein</fullName>
    </recommendedName>
</protein>
<reference evidence="1 2" key="1">
    <citation type="journal article" date="2016" name="Nat. Commun.">
        <title>Thousands of microbial genomes shed light on interconnected biogeochemical processes in an aquifer system.</title>
        <authorList>
            <person name="Anantharaman K."/>
            <person name="Brown C.T."/>
            <person name="Hug L.A."/>
            <person name="Sharon I."/>
            <person name="Castelle C.J."/>
            <person name="Probst A.J."/>
            <person name="Thomas B.C."/>
            <person name="Singh A."/>
            <person name="Wilkins M.J."/>
            <person name="Karaoz U."/>
            <person name="Brodie E.L."/>
            <person name="Williams K.H."/>
            <person name="Hubbard S.S."/>
            <person name="Banfield J.F."/>
        </authorList>
    </citation>
    <scope>NUCLEOTIDE SEQUENCE [LARGE SCALE GENOMIC DNA]</scope>
</reference>
<sequence>MKSKKNLLEQLKNLPHFSKDTVHQLGSQLELKDTTVDTYISRFLKYKEIFKLKRGVYVSADFYSKNKGDVSYFFYLANIIRKPSYVSSWAALQYYNFTTESIRIITSVTPKATRTYDTKAGSFSYQSIQRELFTDFFSAKGKFDFFIASPAKALFDLLYFKTNQFRGIRLEDIKPLVEELRVDIDEMDKKERDKFYELIKKYLKHE</sequence>
<comment type="caution">
    <text evidence="1">The sequence shown here is derived from an EMBL/GenBank/DDBJ whole genome shotgun (WGS) entry which is preliminary data.</text>
</comment>
<dbReference type="Proteomes" id="UP000178787">
    <property type="component" value="Unassembled WGS sequence"/>
</dbReference>
<name>A0A1G2FNA0_9BACT</name>
<proteinExistence type="predicted"/>
<dbReference type="STRING" id="1802000.A3A94_01855"/>
<organism evidence="1 2">
    <name type="scientific">Candidatus Portnoybacteria bacterium RIFCSPLOWO2_01_FULL_43_11</name>
    <dbReference type="NCBI Taxonomy" id="1802000"/>
    <lineage>
        <taxon>Bacteria</taxon>
        <taxon>Candidatus Portnoyibacteriota</taxon>
    </lineage>
</organism>
<dbReference type="AlphaFoldDB" id="A0A1G2FNA0"/>
<evidence type="ECO:0000313" key="2">
    <source>
        <dbReference type="Proteomes" id="UP000178787"/>
    </source>
</evidence>
<dbReference type="EMBL" id="MHNE01000003">
    <property type="protein sequence ID" value="OGZ39048.1"/>
    <property type="molecule type" value="Genomic_DNA"/>
</dbReference>
<accession>A0A1G2FNA0</accession>
<evidence type="ECO:0008006" key="3">
    <source>
        <dbReference type="Google" id="ProtNLM"/>
    </source>
</evidence>
<evidence type="ECO:0000313" key="1">
    <source>
        <dbReference type="EMBL" id="OGZ39048.1"/>
    </source>
</evidence>